<evidence type="ECO:0000259" key="11">
    <source>
        <dbReference type="Pfam" id="PF22842"/>
    </source>
</evidence>
<evidence type="ECO:0000313" key="13">
    <source>
        <dbReference type="Proteomes" id="UP001198701"/>
    </source>
</evidence>
<reference evidence="12 13" key="1">
    <citation type="submission" date="2021-11" db="EMBL/GenBank/DDBJ databases">
        <authorList>
            <person name="Huq M.A."/>
        </authorList>
    </citation>
    <scope>NUCLEOTIDE SEQUENCE [LARGE SCALE GENOMIC DNA]</scope>
    <source>
        <strain evidence="12 13">MAHUQ-52</strain>
    </source>
</reference>
<evidence type="ECO:0000256" key="7">
    <source>
        <dbReference type="ARBA" id="ARBA00023239"/>
    </source>
</evidence>
<dbReference type="PANTHER" id="PTHR40088:SF1">
    <property type="entry name" value="PECTATE LYASE PEL9"/>
    <property type="match status" value="1"/>
</dbReference>
<name>A0ABS8ISJ3_9BURK</name>
<dbReference type="PANTHER" id="PTHR40088">
    <property type="entry name" value="PECTATE LYASE (EUROFUNG)"/>
    <property type="match status" value="1"/>
</dbReference>
<evidence type="ECO:0000256" key="3">
    <source>
        <dbReference type="ARBA" id="ARBA00022525"/>
    </source>
</evidence>
<sequence>MKKVIFVMACRTVLLCAAGWLPMLGACSGGSGAEGRPQAAPVLVAAAVVPDNGELPAGSIPIIGAPDPAAGAPAPGTADDYLLSAYSPAPATAPEPAVFPGMAGTSAAGALEETPEPVLLARANREALYVSPRGSDNNPGTSDRPFRSLAKAARAVRPGTTVYVAPGTYYGGFRTNASGRADARITYISSTKWGARIVPPPNSRSKVGWDNRGDYVDVIGFEVDGRNWQGGARWTHGIYNGGSYDSIRNNHVHHIAQKIGCTSGGGAAIGIDSYYRGVKSDAIANLVHDIGPAGCHYVQGIYVSTSGSVKNNVIYRVAEAGIHLWHDANRVIITNNTVTESNTGIIVGGGNFYHTKGPNDHTLVYSNIVYDNKMGISEQGRTGKNNSYRNNLVYRNSRFNWSLKNGLTHTGTVSSPPLFVAEDANLPNLKPSRSSPAVGQATATHAASTDFEGRARNARTGYDIGAYQH</sequence>
<evidence type="ECO:0000256" key="9">
    <source>
        <dbReference type="SAM" id="MobiDB-lite"/>
    </source>
</evidence>
<dbReference type="InterPro" id="IPR052052">
    <property type="entry name" value="Polysaccharide_Lyase_9"/>
</dbReference>
<feature type="chain" id="PRO_5045444967" evidence="10">
    <location>
        <begin position="26"/>
        <end position="469"/>
    </location>
</feature>
<evidence type="ECO:0000256" key="10">
    <source>
        <dbReference type="SAM" id="SignalP"/>
    </source>
</evidence>
<comment type="caution">
    <text evidence="12">The sequence shown here is derived from an EMBL/GenBank/DDBJ whole genome shotgun (WGS) entry which is preliminary data.</text>
</comment>
<dbReference type="Gene3D" id="2.160.20.10">
    <property type="entry name" value="Single-stranded right-handed beta-helix, Pectin lyase-like"/>
    <property type="match status" value="1"/>
</dbReference>
<dbReference type="InterPro" id="IPR053868">
    <property type="entry name" value="Pel9A-like_beta_helix"/>
</dbReference>
<dbReference type="InterPro" id="IPR006626">
    <property type="entry name" value="PbH1"/>
</dbReference>
<feature type="region of interest" description="Disordered" evidence="9">
    <location>
        <begin position="425"/>
        <end position="454"/>
    </location>
</feature>
<dbReference type="RefSeq" id="WP_229431829.1">
    <property type="nucleotide sequence ID" value="NZ_JAJHPV010000012.1"/>
</dbReference>
<evidence type="ECO:0000256" key="6">
    <source>
        <dbReference type="ARBA" id="ARBA00022837"/>
    </source>
</evidence>
<dbReference type="InterPro" id="IPR059226">
    <property type="entry name" value="Choice_anch_Q_dom"/>
</dbReference>
<accession>A0ABS8ISJ3</accession>
<dbReference type="SMART" id="SM00710">
    <property type="entry name" value="PbH1"/>
    <property type="match status" value="4"/>
</dbReference>
<dbReference type="InterPro" id="IPR012334">
    <property type="entry name" value="Pectin_lyas_fold"/>
</dbReference>
<organism evidence="12 13">
    <name type="scientific">Massilia agrisoli</name>
    <dbReference type="NCBI Taxonomy" id="2892444"/>
    <lineage>
        <taxon>Bacteria</taxon>
        <taxon>Pseudomonadati</taxon>
        <taxon>Pseudomonadota</taxon>
        <taxon>Betaproteobacteria</taxon>
        <taxon>Burkholderiales</taxon>
        <taxon>Oxalobacteraceae</taxon>
        <taxon>Telluria group</taxon>
        <taxon>Massilia</taxon>
    </lineage>
</organism>
<evidence type="ECO:0000256" key="5">
    <source>
        <dbReference type="ARBA" id="ARBA00022729"/>
    </source>
</evidence>
<feature type="domain" description="Pel9A-like right handed beta-helix region" evidence="11">
    <location>
        <begin position="123"/>
        <end position="170"/>
    </location>
</feature>
<feature type="signal peptide" evidence="10">
    <location>
        <begin position="1"/>
        <end position="25"/>
    </location>
</feature>
<evidence type="ECO:0000256" key="8">
    <source>
        <dbReference type="ARBA" id="ARBA00038263"/>
    </source>
</evidence>
<evidence type="ECO:0000256" key="2">
    <source>
        <dbReference type="ARBA" id="ARBA00004613"/>
    </source>
</evidence>
<dbReference type="InterPro" id="IPR011050">
    <property type="entry name" value="Pectin_lyase_fold/virulence"/>
</dbReference>
<keyword evidence="6" id="KW-0106">Calcium</keyword>
<dbReference type="Proteomes" id="UP001198701">
    <property type="component" value="Unassembled WGS sequence"/>
</dbReference>
<gene>
    <name evidence="12" type="ORF">LMJ30_08055</name>
</gene>
<keyword evidence="5 10" id="KW-0732">Signal</keyword>
<comment type="subcellular location">
    <subcellularLocation>
        <location evidence="2">Secreted</location>
    </subcellularLocation>
</comment>
<keyword evidence="4" id="KW-0479">Metal-binding</keyword>
<evidence type="ECO:0000313" key="12">
    <source>
        <dbReference type="EMBL" id="MCC6070906.1"/>
    </source>
</evidence>
<dbReference type="NCBIfam" id="NF041518">
    <property type="entry name" value="choice_anch_Q"/>
    <property type="match status" value="1"/>
</dbReference>
<feature type="compositionally biased region" description="Polar residues" evidence="9">
    <location>
        <begin position="431"/>
        <end position="447"/>
    </location>
</feature>
<evidence type="ECO:0000256" key="4">
    <source>
        <dbReference type="ARBA" id="ARBA00022723"/>
    </source>
</evidence>
<protein>
    <submittedName>
        <fullName evidence="12">DUF1565 domain-containing protein</fullName>
    </submittedName>
</protein>
<proteinExistence type="inferred from homology"/>
<comment type="cofactor">
    <cofactor evidence="1">
        <name>Ca(2+)</name>
        <dbReference type="ChEBI" id="CHEBI:29108"/>
    </cofactor>
</comment>
<keyword evidence="13" id="KW-1185">Reference proteome</keyword>
<evidence type="ECO:0000256" key="1">
    <source>
        <dbReference type="ARBA" id="ARBA00001913"/>
    </source>
</evidence>
<comment type="similarity">
    <text evidence="8">Belongs to the polysaccharide lyase 9 family.</text>
</comment>
<dbReference type="SUPFAM" id="SSF51126">
    <property type="entry name" value="Pectin lyase-like"/>
    <property type="match status" value="1"/>
</dbReference>
<dbReference type="Pfam" id="PF22842">
    <property type="entry name" value="Pel9A-like_beta_helix"/>
    <property type="match status" value="1"/>
</dbReference>
<keyword evidence="3" id="KW-0964">Secreted</keyword>
<dbReference type="PROSITE" id="PS51257">
    <property type="entry name" value="PROKAR_LIPOPROTEIN"/>
    <property type="match status" value="1"/>
</dbReference>
<dbReference type="EMBL" id="JAJHPV010000012">
    <property type="protein sequence ID" value="MCC6070906.1"/>
    <property type="molecule type" value="Genomic_DNA"/>
</dbReference>
<keyword evidence="7" id="KW-0456">Lyase</keyword>